<dbReference type="EMBL" id="LVEO01000019">
    <property type="protein sequence ID" value="OCB71092.1"/>
    <property type="molecule type" value="Genomic_DNA"/>
</dbReference>
<keyword evidence="7" id="KW-1185">Reference proteome</keyword>
<dbReference type="Proteomes" id="UP000093226">
    <property type="component" value="Unassembled WGS sequence"/>
</dbReference>
<evidence type="ECO:0000256" key="2">
    <source>
        <dbReference type="ARBA" id="ARBA00022729"/>
    </source>
</evidence>
<dbReference type="EMBL" id="FNEO01000001">
    <property type="protein sequence ID" value="SDI49223.1"/>
    <property type="molecule type" value="Genomic_DNA"/>
</dbReference>
<evidence type="ECO:0000313" key="4">
    <source>
        <dbReference type="EMBL" id="OCB71092.1"/>
    </source>
</evidence>
<evidence type="ECO:0000313" key="7">
    <source>
        <dbReference type="Proteomes" id="UP000182367"/>
    </source>
</evidence>
<evidence type="ECO:0000313" key="6">
    <source>
        <dbReference type="Proteomes" id="UP000093226"/>
    </source>
</evidence>
<comment type="subcellular location">
    <subcellularLocation>
        <location evidence="1">Secreted</location>
    </subcellularLocation>
</comment>
<dbReference type="SUPFAM" id="SSF88713">
    <property type="entry name" value="Glycoside hydrolase/deacetylase"/>
    <property type="match status" value="1"/>
</dbReference>
<dbReference type="InterPro" id="IPR011330">
    <property type="entry name" value="Glyco_hydro/deAcase_b/a-brl"/>
</dbReference>
<dbReference type="GO" id="GO:0016810">
    <property type="term" value="F:hydrolase activity, acting on carbon-nitrogen (but not peptide) bonds"/>
    <property type="evidence" value="ECO:0007669"/>
    <property type="project" value="InterPro"/>
</dbReference>
<dbReference type="PANTHER" id="PTHR34216">
    <property type="match status" value="1"/>
</dbReference>
<dbReference type="InterPro" id="IPR002509">
    <property type="entry name" value="NODB_dom"/>
</dbReference>
<dbReference type="RefSeq" id="WP_083189472.1">
    <property type="nucleotide sequence ID" value="NZ_BJVF01000001.1"/>
</dbReference>
<evidence type="ECO:0000313" key="5">
    <source>
        <dbReference type="EMBL" id="SDI49223.1"/>
    </source>
</evidence>
<dbReference type="Pfam" id="PF01522">
    <property type="entry name" value="Polysacc_deac_1"/>
    <property type="match status" value="1"/>
</dbReference>
<dbReference type="Proteomes" id="UP000182367">
    <property type="component" value="Unassembled WGS sequence"/>
</dbReference>
<organism evidence="4 6">
    <name type="scientific">Flavobacterium glycines</name>
    <dbReference type="NCBI Taxonomy" id="551990"/>
    <lineage>
        <taxon>Bacteria</taxon>
        <taxon>Pseudomonadati</taxon>
        <taxon>Bacteroidota</taxon>
        <taxon>Flavobacteriia</taxon>
        <taxon>Flavobacteriales</taxon>
        <taxon>Flavobacteriaceae</taxon>
        <taxon>Flavobacterium</taxon>
    </lineage>
</organism>
<dbReference type="GO" id="GO:0005975">
    <property type="term" value="P:carbohydrate metabolic process"/>
    <property type="evidence" value="ECO:0007669"/>
    <property type="project" value="InterPro"/>
</dbReference>
<reference evidence="6" key="1">
    <citation type="submission" date="2016-03" db="EMBL/GenBank/DDBJ databases">
        <title>Draft genome sequence of Paenibacillus glacialis DSM 22343.</title>
        <authorList>
            <person name="Shin S.-K."/>
            <person name="Yi H."/>
        </authorList>
    </citation>
    <scope>NUCLEOTIDE SEQUENCE [LARGE SCALE GENOMIC DNA]</scope>
    <source>
        <strain evidence="6">NBRC 105008</strain>
    </source>
</reference>
<dbReference type="STRING" id="551990.SAMN05192550_0034"/>
<evidence type="ECO:0000259" key="3">
    <source>
        <dbReference type="Pfam" id="PF01522"/>
    </source>
</evidence>
<reference evidence="4" key="2">
    <citation type="submission" date="2016-03" db="EMBL/GenBank/DDBJ databases">
        <authorList>
            <person name="Ploux O."/>
        </authorList>
    </citation>
    <scope>NUCLEOTIDE SEQUENCE</scope>
    <source>
        <strain evidence="4">NBRC 105008</strain>
    </source>
</reference>
<dbReference type="InterPro" id="IPR051398">
    <property type="entry name" value="Polysacch_Deacetylase"/>
</dbReference>
<dbReference type="PANTHER" id="PTHR34216:SF3">
    <property type="entry name" value="POLY-BETA-1,6-N-ACETYL-D-GLUCOSAMINE N-DEACETYLASE"/>
    <property type="match status" value="1"/>
</dbReference>
<keyword evidence="2" id="KW-0732">Signal</keyword>
<sequence length="278" mass="32593">MISIKEIIRFRYFSKQYTIWCAVFVCSLLVLSSCRKYEEELEIPFTENSQAGVAITFDDNYIDQWYAVDQILKPYNWKATFFVSQFNSLSYKELNKLKSLKKQGNEIGGHGWIHLKAAPFEKKNGEINYLDDEIFPMLKSMREKSLAVHSFAYPYGSRDAITDTILLHEFNIIRGTTYGSEPPEEQKCYFDNSSRVLFGLGIDNSYAQYSIPYFLSLLDYAKKNNKIVIFYAHKPVVKANGKYETEYKTLIEICRYIKENNMKFYTVSELYLKEINKD</sequence>
<feature type="domain" description="NodB homology" evidence="3">
    <location>
        <begin position="50"/>
        <end position="163"/>
    </location>
</feature>
<accession>A0A1B9DN09</accession>
<name>A0A1B9DN09_9FLAO</name>
<dbReference type="PROSITE" id="PS51257">
    <property type="entry name" value="PROKAR_LIPOPROTEIN"/>
    <property type="match status" value="1"/>
</dbReference>
<dbReference type="OrthoDB" id="2795102at2"/>
<proteinExistence type="predicted"/>
<dbReference type="GO" id="GO:0005576">
    <property type="term" value="C:extracellular region"/>
    <property type="evidence" value="ECO:0007669"/>
    <property type="project" value="UniProtKB-SubCell"/>
</dbReference>
<gene>
    <name evidence="4" type="ORF">FBGL_11635</name>
    <name evidence="5" type="ORF">SAMN05192550_0034</name>
</gene>
<reference evidence="5 7" key="3">
    <citation type="submission" date="2016-10" db="EMBL/GenBank/DDBJ databases">
        <authorList>
            <person name="Varghese N."/>
            <person name="Submissions S."/>
        </authorList>
    </citation>
    <scope>NUCLEOTIDE SEQUENCE [LARGE SCALE GENOMIC DNA]</scope>
    <source>
        <strain evidence="5 7">Gm-149</strain>
    </source>
</reference>
<dbReference type="AlphaFoldDB" id="A0A1B9DN09"/>
<dbReference type="Gene3D" id="3.20.20.370">
    <property type="entry name" value="Glycoside hydrolase/deacetylase"/>
    <property type="match status" value="1"/>
</dbReference>
<evidence type="ECO:0000256" key="1">
    <source>
        <dbReference type="ARBA" id="ARBA00004613"/>
    </source>
</evidence>
<protein>
    <submittedName>
        <fullName evidence="5">Polysaccharide deacetylase</fullName>
    </submittedName>
</protein>
<comment type="caution">
    <text evidence="4">The sequence shown here is derived from an EMBL/GenBank/DDBJ whole genome shotgun (WGS) entry which is preliminary data.</text>
</comment>